<protein>
    <submittedName>
        <fullName evidence="1">Uncharacterized protein</fullName>
    </submittedName>
</protein>
<keyword evidence="2" id="KW-1185">Reference proteome</keyword>
<dbReference type="EMBL" id="CP104694">
    <property type="protein sequence ID" value="UXI65784.1"/>
    <property type="molecule type" value="Genomic_DNA"/>
</dbReference>
<sequence length="200" mass="22817">MDYEPRFPAAIARMAAIELPDLISTAGYARNGGFVVTIAGEYLSAPYRIDYERHAHSVGSMPYRVRDRDRALRHLVDRDSEEARCFRLSLGTRHWDGRFREACAQQLAGTDAPWVLPFLLALLGDYVVEVANAAIPIVAHWDSRAMAAFARDNDAFVKVTKARAVSYWNCYYRRRWPCLADYPPIVALRTIEHLARKSRD</sequence>
<gene>
    <name evidence="1" type="ORF">N4264_13520</name>
</gene>
<name>A0ABY6B7Y0_9GAMM</name>
<dbReference type="Proteomes" id="UP001064632">
    <property type="component" value="Chromosome"/>
</dbReference>
<accession>A0ABY6B7Y0</accession>
<organism evidence="1 2">
    <name type="scientific">Tahibacter amnicola</name>
    <dbReference type="NCBI Taxonomy" id="2976241"/>
    <lineage>
        <taxon>Bacteria</taxon>
        <taxon>Pseudomonadati</taxon>
        <taxon>Pseudomonadota</taxon>
        <taxon>Gammaproteobacteria</taxon>
        <taxon>Lysobacterales</taxon>
        <taxon>Rhodanobacteraceae</taxon>
        <taxon>Tahibacter</taxon>
    </lineage>
</organism>
<evidence type="ECO:0000313" key="1">
    <source>
        <dbReference type="EMBL" id="UXI65784.1"/>
    </source>
</evidence>
<proteinExistence type="predicted"/>
<reference evidence="1" key="1">
    <citation type="submission" date="2022-09" db="EMBL/GenBank/DDBJ databases">
        <title>Tahibacter sp. nov., isolated from a fresh water.</title>
        <authorList>
            <person name="Baek J.H."/>
            <person name="Lee J.K."/>
            <person name="Kim J.M."/>
            <person name="Jeon C.O."/>
        </authorList>
    </citation>
    <scope>NUCLEOTIDE SEQUENCE</scope>
    <source>
        <strain evidence="1">W38</strain>
    </source>
</reference>
<dbReference type="RefSeq" id="WP_261692780.1">
    <property type="nucleotide sequence ID" value="NZ_CP104694.1"/>
</dbReference>
<evidence type="ECO:0000313" key="2">
    <source>
        <dbReference type="Proteomes" id="UP001064632"/>
    </source>
</evidence>